<dbReference type="SUPFAM" id="SSF49599">
    <property type="entry name" value="TRAF domain-like"/>
    <property type="match status" value="1"/>
</dbReference>
<evidence type="ECO:0000256" key="1">
    <source>
        <dbReference type="ARBA" id="ARBA00022723"/>
    </source>
</evidence>
<name>A0AAV7JM96_9METZ</name>
<reference evidence="7 8" key="1">
    <citation type="journal article" date="2023" name="BMC Biol.">
        <title>The compact genome of the sponge Oopsacas minuta (Hexactinellida) is lacking key metazoan core genes.</title>
        <authorList>
            <person name="Santini S."/>
            <person name="Schenkelaars Q."/>
            <person name="Jourda C."/>
            <person name="Duchesne M."/>
            <person name="Belahbib H."/>
            <person name="Rocher C."/>
            <person name="Selva M."/>
            <person name="Riesgo A."/>
            <person name="Vervoort M."/>
            <person name="Leys S.P."/>
            <person name="Kodjabachian L."/>
            <person name="Le Bivic A."/>
            <person name="Borchiellini C."/>
            <person name="Claverie J.M."/>
            <person name="Renard E."/>
        </authorList>
    </citation>
    <scope>NUCLEOTIDE SEQUENCE [LARGE SCALE GENOMIC DNA]</scope>
    <source>
        <strain evidence="7">SPO-2</strain>
    </source>
</reference>
<gene>
    <name evidence="7" type="ORF">LOD99_6468</name>
</gene>
<dbReference type="Proteomes" id="UP001165289">
    <property type="component" value="Unassembled WGS sequence"/>
</dbReference>
<evidence type="ECO:0000259" key="6">
    <source>
        <dbReference type="PROSITE" id="PS50145"/>
    </source>
</evidence>
<evidence type="ECO:0000256" key="5">
    <source>
        <dbReference type="SAM" id="Phobius"/>
    </source>
</evidence>
<evidence type="ECO:0000313" key="7">
    <source>
        <dbReference type="EMBL" id="KAI6649919.1"/>
    </source>
</evidence>
<keyword evidence="5" id="KW-1133">Transmembrane helix</keyword>
<dbReference type="Gene3D" id="3.30.40.10">
    <property type="entry name" value="Zinc/RING finger domain, C3HC4 (zinc finger)"/>
    <property type="match status" value="2"/>
</dbReference>
<keyword evidence="5" id="KW-0472">Membrane</keyword>
<accession>A0AAV7JM96</accession>
<organism evidence="7 8">
    <name type="scientific">Oopsacas minuta</name>
    <dbReference type="NCBI Taxonomy" id="111878"/>
    <lineage>
        <taxon>Eukaryota</taxon>
        <taxon>Metazoa</taxon>
        <taxon>Porifera</taxon>
        <taxon>Hexactinellida</taxon>
        <taxon>Hexasterophora</taxon>
        <taxon>Lyssacinosida</taxon>
        <taxon>Leucopsacidae</taxon>
        <taxon>Oopsacas</taxon>
    </lineage>
</organism>
<dbReference type="Pfam" id="PF02176">
    <property type="entry name" value="zf-TRAF"/>
    <property type="match status" value="1"/>
</dbReference>
<evidence type="ECO:0000256" key="4">
    <source>
        <dbReference type="PROSITE-ProRule" id="PRU00207"/>
    </source>
</evidence>
<dbReference type="GO" id="GO:0009898">
    <property type="term" value="C:cytoplasmic side of plasma membrane"/>
    <property type="evidence" value="ECO:0007669"/>
    <property type="project" value="TreeGrafter"/>
</dbReference>
<dbReference type="GO" id="GO:0005164">
    <property type="term" value="F:tumor necrosis factor receptor binding"/>
    <property type="evidence" value="ECO:0007669"/>
    <property type="project" value="TreeGrafter"/>
</dbReference>
<dbReference type="GO" id="GO:0008270">
    <property type="term" value="F:zinc ion binding"/>
    <property type="evidence" value="ECO:0007669"/>
    <property type="project" value="UniProtKB-KW"/>
</dbReference>
<feature type="domain" description="TRAF-type" evidence="6">
    <location>
        <begin position="136"/>
        <end position="183"/>
    </location>
</feature>
<dbReference type="AlphaFoldDB" id="A0AAV7JM96"/>
<dbReference type="InterPro" id="IPR001293">
    <property type="entry name" value="Znf_TRAF"/>
</dbReference>
<proteinExistence type="predicted"/>
<feature type="zinc finger region" description="TRAF-type" evidence="4">
    <location>
        <begin position="136"/>
        <end position="183"/>
    </location>
</feature>
<keyword evidence="2 4" id="KW-0863">Zinc-finger</keyword>
<keyword evidence="5" id="KW-0812">Transmembrane</keyword>
<sequence length="443" mass="51278">MAEIDPITPDSIPSLIYVDKMGNQGGYRTDLLNEKTHEHMKSFIFCSTCDGISRRPQISDGKTFCTDCIGIGGKVDGRVDEFVRQLQCRCPLSSRGCDWSGKLGSIENHLDDCDKVNSKCRQGCGEVLQKFDIIEHDNVCPFRIQECDYCRLKVQASKANEHIRLCQKHPDGEVTCPYKEVGCDTIGIKRKNLDDYLTKMLIDHQKLLLRELNQLRDKIEKKEFETTDKLEYLKIRDSIRSKSIWILLTLVVMCAAILLPFLLMERDKIHLNELSIKSNKQSIQLHEQSIQSNKVSIQSNNHSIQSLVLMSTTKYITDYIADRDKTLHGIEWTYRYVKDESLFGPIFYLGACKLRIVCYLWTRSSEKFGSDYYVKRLNGDYDDEINTCIITYIHLYNVDLEDNRKFNVEYANVEVLPTVDNNYIMTLYNEVSKPATIRIYLDI</sequence>
<protein>
    <submittedName>
        <fullName evidence="7">TRAF-type zinc finger</fullName>
    </submittedName>
</protein>
<evidence type="ECO:0000256" key="2">
    <source>
        <dbReference type="ARBA" id="ARBA00022771"/>
    </source>
</evidence>
<feature type="transmembrane region" description="Helical" evidence="5">
    <location>
        <begin position="244"/>
        <end position="263"/>
    </location>
</feature>
<dbReference type="InterPro" id="IPR013083">
    <property type="entry name" value="Znf_RING/FYVE/PHD"/>
</dbReference>
<dbReference type="PROSITE" id="PS50145">
    <property type="entry name" value="ZF_TRAF"/>
    <property type="match status" value="1"/>
</dbReference>
<dbReference type="PANTHER" id="PTHR10131">
    <property type="entry name" value="TNF RECEPTOR ASSOCIATED FACTOR"/>
    <property type="match status" value="1"/>
</dbReference>
<dbReference type="GO" id="GO:0043122">
    <property type="term" value="P:regulation of canonical NF-kappaB signal transduction"/>
    <property type="evidence" value="ECO:0007669"/>
    <property type="project" value="TreeGrafter"/>
</dbReference>
<dbReference type="EMBL" id="JAKMXF010000317">
    <property type="protein sequence ID" value="KAI6649919.1"/>
    <property type="molecule type" value="Genomic_DNA"/>
</dbReference>
<keyword evidence="8" id="KW-1185">Reference proteome</keyword>
<dbReference type="PANTHER" id="PTHR10131:SF138">
    <property type="entry name" value="RE66324P"/>
    <property type="match status" value="1"/>
</dbReference>
<evidence type="ECO:0000256" key="3">
    <source>
        <dbReference type="ARBA" id="ARBA00022833"/>
    </source>
</evidence>
<comment type="caution">
    <text evidence="7">The sequence shown here is derived from an EMBL/GenBank/DDBJ whole genome shotgun (WGS) entry which is preliminary data.</text>
</comment>
<keyword evidence="1 4" id="KW-0479">Metal-binding</keyword>
<evidence type="ECO:0000313" key="8">
    <source>
        <dbReference type="Proteomes" id="UP001165289"/>
    </source>
</evidence>
<keyword evidence="3 4" id="KW-0862">Zinc</keyword>